<dbReference type="Gene3D" id="2.30.320.10">
    <property type="entry name" value="YwqG-like"/>
    <property type="match status" value="1"/>
</dbReference>
<dbReference type="OrthoDB" id="4929513at2"/>
<comment type="caution">
    <text evidence="1">The sequence shown here is derived from an EMBL/GenBank/DDBJ whole genome shotgun (WGS) entry which is preliminary data.</text>
</comment>
<proteinExistence type="predicted"/>
<organism evidence="1 2">
    <name type="scientific">Comamonas testosteroni</name>
    <name type="common">Pseudomonas testosteroni</name>
    <dbReference type="NCBI Taxonomy" id="285"/>
    <lineage>
        <taxon>Bacteria</taxon>
        <taxon>Pseudomonadati</taxon>
        <taxon>Pseudomonadota</taxon>
        <taxon>Betaproteobacteria</taxon>
        <taxon>Burkholderiales</taxon>
        <taxon>Comamonadaceae</taxon>
        <taxon>Comamonas</taxon>
    </lineage>
</organism>
<name>A0A373FBC2_COMTE</name>
<dbReference type="SUPFAM" id="SSF103032">
    <property type="entry name" value="Hypothetical protein YwqG"/>
    <property type="match status" value="1"/>
</dbReference>
<evidence type="ECO:0000313" key="2">
    <source>
        <dbReference type="Proteomes" id="UP000261948"/>
    </source>
</evidence>
<protein>
    <submittedName>
        <fullName evidence="1">DUF1963 domain-containing protein</fullName>
    </submittedName>
</protein>
<gene>
    <name evidence="1" type="ORF">DZC30_19810</name>
</gene>
<dbReference type="Pfam" id="PF09234">
    <property type="entry name" value="DUF1963"/>
    <property type="match status" value="1"/>
</dbReference>
<keyword evidence="2" id="KW-1185">Reference proteome</keyword>
<accession>A0A373FBC2</accession>
<dbReference type="AlphaFoldDB" id="A0A373FBC2"/>
<evidence type="ECO:0000313" key="1">
    <source>
        <dbReference type="EMBL" id="RGE40765.1"/>
    </source>
</evidence>
<dbReference type="PANTHER" id="PTHR36436">
    <property type="entry name" value="SLL5081 PROTEIN"/>
    <property type="match status" value="1"/>
</dbReference>
<dbReference type="Proteomes" id="UP000261948">
    <property type="component" value="Unassembled WGS sequence"/>
</dbReference>
<dbReference type="InterPro" id="IPR015315">
    <property type="entry name" value="DUF1963"/>
</dbReference>
<dbReference type="EMBL" id="QURR01000033">
    <property type="protein sequence ID" value="RGE40765.1"/>
    <property type="molecule type" value="Genomic_DNA"/>
</dbReference>
<sequence length="349" mass="38861">MNYSQESEIENAIEDVLQDAAIAKRLAAQARPAIWLETALAEDEAEIAIGSTKLGGLPDLPAGVVWPERGRYPDHHPRVKSLLEDSTAPNKRWSWATAAQAQSFREEALEHMERLSQPFPLSFLAQINFAQLRAAGPVDEDFPHSGVLSVFFDLVEQPWGYDPADATALAVLFHEEASSLERRELPKVLQELDEQWQTPALACELHACCTPLPMESAQWESLGLNLSDEQNDAFADWWMDEAENGSSEEGEDACCHRIGGWPTPVQGDMQTECALVAAGHYCGNGNAYGNPALQSVRDTATDWLLLLQIGTDEKGGLNWGDNGQLYLWIRRDDLRARRFDQARLVLQCY</sequence>
<reference evidence="1 2" key="1">
    <citation type="submission" date="2018-08" db="EMBL/GenBank/DDBJ databases">
        <title>Comamonas testosteroni strain SWCO2.</title>
        <authorList>
            <person name="Jiang N."/>
            <person name="Zhang X.Z."/>
        </authorList>
    </citation>
    <scope>NUCLEOTIDE SEQUENCE [LARGE SCALE GENOMIC DNA]</scope>
    <source>
        <strain evidence="1 2">SWCO2</strain>
    </source>
</reference>
<dbReference type="PANTHER" id="PTHR36436:SF6">
    <property type="entry name" value="SLL5081 PROTEIN"/>
    <property type="match status" value="1"/>
</dbReference>
<dbReference type="InterPro" id="IPR035948">
    <property type="entry name" value="YwqG-like_sf"/>
</dbReference>